<feature type="transmembrane region" description="Helical" evidence="5">
    <location>
        <begin position="156"/>
        <end position="178"/>
    </location>
</feature>
<evidence type="ECO:0000256" key="2">
    <source>
        <dbReference type="ARBA" id="ARBA00022692"/>
    </source>
</evidence>
<evidence type="ECO:0000256" key="3">
    <source>
        <dbReference type="ARBA" id="ARBA00022989"/>
    </source>
</evidence>
<name>A0A672IB75_SALFA</name>
<organism evidence="7 8">
    <name type="scientific">Salarias fasciatus</name>
    <name type="common">Jewelled blenny</name>
    <name type="synonym">Blennius fasciatus</name>
    <dbReference type="NCBI Taxonomy" id="181472"/>
    <lineage>
        <taxon>Eukaryota</taxon>
        <taxon>Metazoa</taxon>
        <taxon>Chordata</taxon>
        <taxon>Craniata</taxon>
        <taxon>Vertebrata</taxon>
        <taxon>Euteleostomi</taxon>
        <taxon>Actinopterygii</taxon>
        <taxon>Neopterygii</taxon>
        <taxon>Teleostei</taxon>
        <taxon>Neoteleostei</taxon>
        <taxon>Acanthomorphata</taxon>
        <taxon>Ovalentaria</taxon>
        <taxon>Blenniimorphae</taxon>
        <taxon>Blenniiformes</taxon>
        <taxon>Blennioidei</taxon>
        <taxon>Blenniidae</taxon>
        <taxon>Salariinae</taxon>
        <taxon>Salarias</taxon>
    </lineage>
</organism>
<dbReference type="GO" id="GO:0007189">
    <property type="term" value="P:adenylate cyclase-activating G protein-coupled receptor signaling pathway"/>
    <property type="evidence" value="ECO:0007669"/>
    <property type="project" value="TreeGrafter"/>
</dbReference>
<dbReference type="PRINTS" id="PR00249">
    <property type="entry name" value="GPCRSECRETIN"/>
</dbReference>
<proteinExistence type="predicted"/>
<comment type="subcellular location">
    <subcellularLocation>
        <location evidence="1">Membrane</location>
        <topology evidence="1">Multi-pass membrane protein</topology>
    </subcellularLocation>
</comment>
<sequence>MYSKLQSVMISLLRNPLILMHAGCIYCVFTLMDLVFSPQLSPIDVSDKDQEILTYITLIGCSLSLFFLLITVLLFATNRADLSVKVHVNLAIALILLNLHFLPSQAAAALQSDGPCLYVAVGLHYSLLATLAWMALEGYHLYRLFIKVFNIYVRWYLLKLSVVGWGLPAVIVSLVAIIDTDSYGRVSMDSSNPNATEMHIEVCRDHSPHTQRSVTPRFVLPLARQCGQRERGRSKRAACTLLGISALLGITWGLVFFSQGSLTTPGLYAFCILNSLQGFFIFLWFVLSLRKTRNLSTKTSSETRSTNS</sequence>
<feature type="transmembrane region" description="Helical" evidence="5">
    <location>
        <begin position="237"/>
        <end position="255"/>
    </location>
</feature>
<dbReference type="PANTHER" id="PTHR12011:SF326">
    <property type="entry name" value="ADHESION G-PROTEIN COUPLED RECEPTOR G5"/>
    <property type="match status" value="1"/>
</dbReference>
<keyword evidence="8" id="KW-1185">Reference proteome</keyword>
<feature type="domain" description="G-protein coupled receptors family 2 profile 2" evidence="6">
    <location>
        <begin position="53"/>
        <end position="222"/>
    </location>
</feature>
<protein>
    <recommendedName>
        <fullName evidence="6">G-protein coupled receptors family 2 profile 2 domain-containing protein</fullName>
    </recommendedName>
</protein>
<dbReference type="GO" id="GO:0005886">
    <property type="term" value="C:plasma membrane"/>
    <property type="evidence" value="ECO:0007669"/>
    <property type="project" value="TreeGrafter"/>
</dbReference>
<dbReference type="PROSITE" id="PS50261">
    <property type="entry name" value="G_PROTEIN_RECEP_F2_4"/>
    <property type="match status" value="1"/>
</dbReference>
<keyword evidence="4 5" id="KW-0472">Membrane</keyword>
<dbReference type="Proteomes" id="UP000472267">
    <property type="component" value="Chromosome 1"/>
</dbReference>
<dbReference type="InterPro" id="IPR017981">
    <property type="entry name" value="GPCR_2-like_7TM"/>
</dbReference>
<evidence type="ECO:0000256" key="4">
    <source>
        <dbReference type="ARBA" id="ARBA00023136"/>
    </source>
</evidence>
<dbReference type="InParanoid" id="A0A672IB75"/>
<dbReference type="InterPro" id="IPR000832">
    <property type="entry name" value="GPCR_2_secretin-like"/>
</dbReference>
<reference evidence="7" key="3">
    <citation type="submission" date="2025-09" db="UniProtKB">
        <authorList>
            <consortium name="Ensembl"/>
        </authorList>
    </citation>
    <scope>IDENTIFICATION</scope>
</reference>
<reference evidence="7" key="1">
    <citation type="submission" date="2019-06" db="EMBL/GenBank/DDBJ databases">
        <authorList>
            <consortium name="Wellcome Sanger Institute Data Sharing"/>
        </authorList>
    </citation>
    <scope>NUCLEOTIDE SEQUENCE [LARGE SCALE GENOMIC DNA]</scope>
</reference>
<dbReference type="AlphaFoldDB" id="A0A672IB75"/>
<feature type="transmembrane region" description="Helical" evidence="5">
    <location>
        <begin position="20"/>
        <end position="40"/>
    </location>
</feature>
<feature type="transmembrane region" description="Helical" evidence="5">
    <location>
        <begin position="117"/>
        <end position="136"/>
    </location>
</feature>
<dbReference type="Pfam" id="PF00002">
    <property type="entry name" value="7tm_2"/>
    <property type="match status" value="1"/>
</dbReference>
<keyword evidence="2 5" id="KW-0812">Transmembrane</keyword>
<feature type="transmembrane region" description="Helical" evidence="5">
    <location>
        <begin position="52"/>
        <end position="76"/>
    </location>
</feature>
<evidence type="ECO:0000256" key="1">
    <source>
        <dbReference type="ARBA" id="ARBA00004141"/>
    </source>
</evidence>
<dbReference type="Ensembl" id="ENSSFAT00005039858.1">
    <property type="protein sequence ID" value="ENSSFAP00005038424.1"/>
    <property type="gene ID" value="ENSSFAG00005019288.1"/>
</dbReference>
<feature type="transmembrane region" description="Helical" evidence="5">
    <location>
        <begin position="267"/>
        <end position="287"/>
    </location>
</feature>
<reference evidence="7" key="2">
    <citation type="submission" date="2025-08" db="UniProtKB">
        <authorList>
            <consortium name="Ensembl"/>
        </authorList>
    </citation>
    <scope>IDENTIFICATION</scope>
</reference>
<dbReference type="PANTHER" id="PTHR12011">
    <property type="entry name" value="ADHESION G-PROTEIN COUPLED RECEPTOR"/>
    <property type="match status" value="1"/>
</dbReference>
<keyword evidence="3 5" id="KW-1133">Transmembrane helix</keyword>
<evidence type="ECO:0000259" key="6">
    <source>
        <dbReference type="PROSITE" id="PS50261"/>
    </source>
</evidence>
<dbReference type="GO" id="GO:0007166">
    <property type="term" value="P:cell surface receptor signaling pathway"/>
    <property type="evidence" value="ECO:0007669"/>
    <property type="project" value="InterPro"/>
</dbReference>
<evidence type="ECO:0000313" key="7">
    <source>
        <dbReference type="Ensembl" id="ENSSFAP00005038424.1"/>
    </source>
</evidence>
<dbReference type="GO" id="GO:0004930">
    <property type="term" value="F:G protein-coupled receptor activity"/>
    <property type="evidence" value="ECO:0007669"/>
    <property type="project" value="InterPro"/>
</dbReference>
<accession>A0A672IB75</accession>
<dbReference type="Gene3D" id="1.20.1070.10">
    <property type="entry name" value="Rhodopsin 7-helix transmembrane proteins"/>
    <property type="match status" value="2"/>
</dbReference>
<evidence type="ECO:0000313" key="8">
    <source>
        <dbReference type="Proteomes" id="UP000472267"/>
    </source>
</evidence>
<evidence type="ECO:0000256" key="5">
    <source>
        <dbReference type="SAM" id="Phobius"/>
    </source>
</evidence>